<feature type="chain" id="PRO_5025346319" evidence="1">
    <location>
        <begin position="37"/>
        <end position="159"/>
    </location>
</feature>
<keyword evidence="1" id="KW-0732">Signal</keyword>
<evidence type="ECO:0000313" key="2">
    <source>
        <dbReference type="EMBL" id="GFH07825.1"/>
    </source>
</evidence>
<sequence>MALASLFSMPSHTLASIMQDVHGWMALCLLVADVLAGCENEKMVSLGGGGSATTSQARAVAELQSGLAGFVSRCLHAFPPPVPLNGTGAQDFAGEVADRRAEFLAGLLDTVLNPAHLASHLLPLLSHLSFLQPSSQAASAKAAVLQLAALTLDPGTSEA</sequence>
<name>A0A699YEQ0_HAELA</name>
<evidence type="ECO:0000313" key="3">
    <source>
        <dbReference type="Proteomes" id="UP000485058"/>
    </source>
</evidence>
<evidence type="ECO:0000256" key="1">
    <source>
        <dbReference type="SAM" id="SignalP"/>
    </source>
</evidence>
<dbReference type="Proteomes" id="UP000485058">
    <property type="component" value="Unassembled WGS sequence"/>
</dbReference>
<protein>
    <submittedName>
        <fullName evidence="2">Uncharacterized protein</fullName>
    </submittedName>
</protein>
<feature type="signal peptide" evidence="1">
    <location>
        <begin position="1"/>
        <end position="36"/>
    </location>
</feature>
<reference evidence="2 3" key="1">
    <citation type="submission" date="2020-02" db="EMBL/GenBank/DDBJ databases">
        <title>Draft genome sequence of Haematococcus lacustris strain NIES-144.</title>
        <authorList>
            <person name="Morimoto D."/>
            <person name="Nakagawa S."/>
            <person name="Yoshida T."/>
            <person name="Sawayama S."/>
        </authorList>
    </citation>
    <scope>NUCLEOTIDE SEQUENCE [LARGE SCALE GENOMIC DNA]</scope>
    <source>
        <strain evidence="2 3">NIES-144</strain>
    </source>
</reference>
<gene>
    <name evidence="2" type="ORF">HaLaN_02685</name>
</gene>
<comment type="caution">
    <text evidence="2">The sequence shown here is derived from an EMBL/GenBank/DDBJ whole genome shotgun (WGS) entry which is preliminary data.</text>
</comment>
<feature type="non-terminal residue" evidence="2">
    <location>
        <position position="1"/>
    </location>
</feature>
<proteinExistence type="predicted"/>
<organism evidence="2 3">
    <name type="scientific">Haematococcus lacustris</name>
    <name type="common">Green alga</name>
    <name type="synonym">Haematococcus pluvialis</name>
    <dbReference type="NCBI Taxonomy" id="44745"/>
    <lineage>
        <taxon>Eukaryota</taxon>
        <taxon>Viridiplantae</taxon>
        <taxon>Chlorophyta</taxon>
        <taxon>core chlorophytes</taxon>
        <taxon>Chlorophyceae</taxon>
        <taxon>CS clade</taxon>
        <taxon>Chlamydomonadales</taxon>
        <taxon>Haematococcaceae</taxon>
        <taxon>Haematococcus</taxon>
    </lineage>
</organism>
<keyword evidence="3" id="KW-1185">Reference proteome</keyword>
<accession>A0A699YEQ0</accession>
<dbReference type="EMBL" id="BLLF01000118">
    <property type="protein sequence ID" value="GFH07825.1"/>
    <property type="molecule type" value="Genomic_DNA"/>
</dbReference>
<dbReference type="AlphaFoldDB" id="A0A699YEQ0"/>